<proteinExistence type="predicted"/>
<sequence>MASRLGVCSDTHTQTLTLNLMFFPPGRGRESGHSLCLHVFRGCEGFNSATAVFSFIRTLLPSVYSAQQLPGPRDYHLNRHVPVVFVAMAVSGAEFRLSTSCEWRLCSGRLCLRSRTETGFKIIMTKTRRSRRSLQNVYSS</sequence>
<comment type="caution">
    <text evidence="1">The sequence shown here is derived from an EMBL/GenBank/DDBJ whole genome shotgun (WGS) entry which is preliminary data.</text>
</comment>
<dbReference type="AlphaFoldDB" id="A0A3S5B673"/>
<gene>
    <name evidence="1" type="ORF">PXEA_LOCUS31133</name>
</gene>
<protein>
    <submittedName>
        <fullName evidence="1">Uncharacterized protein</fullName>
    </submittedName>
</protein>
<reference evidence="1" key="1">
    <citation type="submission" date="2018-11" db="EMBL/GenBank/DDBJ databases">
        <authorList>
            <consortium name="Pathogen Informatics"/>
        </authorList>
    </citation>
    <scope>NUCLEOTIDE SEQUENCE</scope>
</reference>
<keyword evidence="2" id="KW-1185">Reference proteome</keyword>
<dbReference type="Proteomes" id="UP000784294">
    <property type="component" value="Unassembled WGS sequence"/>
</dbReference>
<accession>A0A3S5B673</accession>
<name>A0A3S5B673_9PLAT</name>
<evidence type="ECO:0000313" key="2">
    <source>
        <dbReference type="Proteomes" id="UP000784294"/>
    </source>
</evidence>
<evidence type="ECO:0000313" key="1">
    <source>
        <dbReference type="EMBL" id="VEL37693.1"/>
    </source>
</evidence>
<dbReference type="EMBL" id="CAAALY010255721">
    <property type="protein sequence ID" value="VEL37693.1"/>
    <property type="molecule type" value="Genomic_DNA"/>
</dbReference>
<organism evidence="1 2">
    <name type="scientific">Protopolystoma xenopodis</name>
    <dbReference type="NCBI Taxonomy" id="117903"/>
    <lineage>
        <taxon>Eukaryota</taxon>
        <taxon>Metazoa</taxon>
        <taxon>Spiralia</taxon>
        <taxon>Lophotrochozoa</taxon>
        <taxon>Platyhelminthes</taxon>
        <taxon>Monogenea</taxon>
        <taxon>Polyopisthocotylea</taxon>
        <taxon>Polystomatidea</taxon>
        <taxon>Polystomatidae</taxon>
        <taxon>Protopolystoma</taxon>
    </lineage>
</organism>